<dbReference type="OrthoDB" id="3251775at2759"/>
<dbReference type="Pfam" id="PF20151">
    <property type="entry name" value="DUF6533"/>
    <property type="match status" value="1"/>
</dbReference>
<organism evidence="3 4">
    <name type="scientific">Sparassis crispa</name>
    <dbReference type="NCBI Taxonomy" id="139825"/>
    <lineage>
        <taxon>Eukaryota</taxon>
        <taxon>Fungi</taxon>
        <taxon>Dikarya</taxon>
        <taxon>Basidiomycota</taxon>
        <taxon>Agaricomycotina</taxon>
        <taxon>Agaricomycetes</taxon>
        <taxon>Polyporales</taxon>
        <taxon>Sparassidaceae</taxon>
        <taxon>Sparassis</taxon>
    </lineage>
</organism>
<keyword evidence="1" id="KW-0472">Membrane</keyword>
<comment type="caution">
    <text evidence="3">The sequence shown here is derived from an EMBL/GenBank/DDBJ whole genome shotgun (WGS) entry which is preliminary data.</text>
</comment>
<protein>
    <recommendedName>
        <fullName evidence="2">DUF6533 domain-containing protein</fullName>
    </recommendedName>
</protein>
<feature type="transmembrane region" description="Helical" evidence="1">
    <location>
        <begin position="231"/>
        <end position="252"/>
    </location>
</feature>
<feature type="domain" description="DUF6533" evidence="2">
    <location>
        <begin position="78"/>
        <end position="122"/>
    </location>
</feature>
<evidence type="ECO:0000313" key="3">
    <source>
        <dbReference type="EMBL" id="GBE81069.1"/>
    </source>
</evidence>
<feature type="transmembrane region" description="Helical" evidence="1">
    <location>
        <begin position="190"/>
        <end position="211"/>
    </location>
</feature>
<dbReference type="EMBL" id="BFAD01000003">
    <property type="protein sequence ID" value="GBE81069.1"/>
    <property type="molecule type" value="Genomic_DNA"/>
</dbReference>
<keyword evidence="1" id="KW-0812">Transmembrane</keyword>
<dbReference type="AlphaFoldDB" id="A0A401GFX9"/>
<keyword evidence="1" id="KW-1133">Transmembrane helix</keyword>
<feature type="transmembrane region" description="Helical" evidence="1">
    <location>
        <begin position="151"/>
        <end position="178"/>
    </location>
</feature>
<feature type="transmembrane region" description="Helical" evidence="1">
    <location>
        <begin position="273"/>
        <end position="294"/>
    </location>
</feature>
<name>A0A401GFX9_9APHY</name>
<dbReference type="GeneID" id="38777986"/>
<dbReference type="Proteomes" id="UP000287166">
    <property type="component" value="Unassembled WGS sequence"/>
</dbReference>
<dbReference type="InterPro" id="IPR045340">
    <property type="entry name" value="DUF6533"/>
</dbReference>
<evidence type="ECO:0000313" key="4">
    <source>
        <dbReference type="Proteomes" id="UP000287166"/>
    </source>
</evidence>
<dbReference type="RefSeq" id="XP_027611982.1">
    <property type="nucleotide sequence ID" value="XM_027756181.1"/>
</dbReference>
<sequence length="397" mass="43813">MHRGVRCTLGVDAGCRTPPLVLRPHGVFSEGAIEIVHVWFTLVTEYRTQYWIGLVDGLVPSVFPMDLVALWDANATRYLSAIGLVILAYDHVLTFADEVRLVWYVPPSFAKCAFLFNRYLVLCTLLAAAFEMCGFVGNVSSDEGQVDGGAFVFTCSMVAVISVGIANLLVLLRVVILWDHRPIVLKVMSAGFVISFCAQTITMVISLTKIISSIAWSPVARMCITAETTHLLIAVWGSPMLFEAFTLVSTSLNALDRPRAAELPITKALTSDGIGYFLALTCLRTVNVILAAIARPSFTLLGVFLVWGMTTIVLNRSLLHLRRAELEQSSDSVMCTSFPFTLGRIYLGKASAAIPEETWETGGQWVPGAHFHQYHYRKRSDTDARGWLPRETIYPGE</sequence>
<dbReference type="InParanoid" id="A0A401GFX9"/>
<accession>A0A401GFX9</accession>
<evidence type="ECO:0000256" key="1">
    <source>
        <dbReference type="SAM" id="Phobius"/>
    </source>
</evidence>
<gene>
    <name evidence="3" type="ORF">SCP_0307930</name>
</gene>
<proteinExistence type="predicted"/>
<reference evidence="3 4" key="1">
    <citation type="journal article" date="2018" name="Sci. Rep.">
        <title>Genome sequence of the cauliflower mushroom Sparassis crispa (Hanabiratake) and its association with beneficial usage.</title>
        <authorList>
            <person name="Kiyama R."/>
            <person name="Furutani Y."/>
            <person name="Kawaguchi K."/>
            <person name="Nakanishi T."/>
        </authorList>
    </citation>
    <scope>NUCLEOTIDE SEQUENCE [LARGE SCALE GENOMIC DNA]</scope>
</reference>
<feature type="transmembrane region" description="Helical" evidence="1">
    <location>
        <begin position="300"/>
        <end position="319"/>
    </location>
</feature>
<feature type="transmembrane region" description="Helical" evidence="1">
    <location>
        <begin position="119"/>
        <end position="139"/>
    </location>
</feature>
<evidence type="ECO:0000259" key="2">
    <source>
        <dbReference type="Pfam" id="PF20151"/>
    </source>
</evidence>
<keyword evidence="4" id="KW-1185">Reference proteome</keyword>